<feature type="region of interest" description="Disordered" evidence="1">
    <location>
        <begin position="73"/>
        <end position="100"/>
    </location>
</feature>
<evidence type="ECO:0000259" key="2">
    <source>
        <dbReference type="Pfam" id="PF17733"/>
    </source>
</evidence>
<protein>
    <submittedName>
        <fullName evidence="4">Uncharacterized protein</fullName>
    </submittedName>
</protein>
<dbReference type="Pfam" id="PF25871">
    <property type="entry name" value="HTH_76"/>
    <property type="match status" value="1"/>
</dbReference>
<dbReference type="EMBL" id="LN679136">
    <property type="protein sequence ID" value="CEL58978.1"/>
    <property type="molecule type" value="Genomic_DNA"/>
</dbReference>
<organism evidence="4 5">
    <name type="scientific">Thanatephorus cucumeris (strain AG1-IB / isolate 7/3/14)</name>
    <name type="common">Lettuce bottom rot fungus</name>
    <name type="synonym">Rhizoctonia solani</name>
    <dbReference type="NCBI Taxonomy" id="1108050"/>
    <lineage>
        <taxon>Eukaryota</taxon>
        <taxon>Fungi</taxon>
        <taxon>Dikarya</taxon>
        <taxon>Basidiomycota</taxon>
        <taxon>Agaricomycotina</taxon>
        <taxon>Agaricomycetes</taxon>
        <taxon>Cantharellales</taxon>
        <taxon>Ceratobasidiaceae</taxon>
        <taxon>Rhizoctonia</taxon>
        <taxon>Rhizoctonia solani AG-1</taxon>
    </lineage>
</organism>
<accession>A0A0B7FRX1</accession>
<proteinExistence type="predicted"/>
<feature type="domain" description="Peroxisomal membrane protein PEX14-like KPWE" evidence="2">
    <location>
        <begin position="100"/>
        <end position="148"/>
    </location>
</feature>
<dbReference type="STRING" id="1108050.A0A0B7FRX1"/>
<dbReference type="Pfam" id="PF17733">
    <property type="entry name" value="KPWE_dom"/>
    <property type="match status" value="1"/>
</dbReference>
<evidence type="ECO:0000313" key="5">
    <source>
        <dbReference type="Proteomes" id="UP000059188"/>
    </source>
</evidence>
<dbReference type="InterPro" id="IPR040554">
    <property type="entry name" value="KPWE_PEX14_dom"/>
</dbReference>
<dbReference type="AlphaFoldDB" id="A0A0B7FRX1"/>
<evidence type="ECO:0000313" key="4">
    <source>
        <dbReference type="EMBL" id="CEL58978.1"/>
    </source>
</evidence>
<feature type="region of interest" description="Disordered" evidence="1">
    <location>
        <begin position="118"/>
        <end position="156"/>
    </location>
</feature>
<feature type="domain" description="PEX14-like helix-turn-helix" evidence="3">
    <location>
        <begin position="12"/>
        <end position="84"/>
    </location>
</feature>
<keyword evidence="5" id="KW-1185">Reference proteome</keyword>
<feature type="compositionally biased region" description="Basic and acidic residues" evidence="1">
    <location>
        <begin position="144"/>
        <end position="156"/>
    </location>
</feature>
<dbReference type="OrthoDB" id="9936937at2759"/>
<name>A0A0B7FRX1_THACB</name>
<gene>
    <name evidence="4" type="ORF">RSOLAG1IB_08976</name>
</gene>
<evidence type="ECO:0000259" key="3">
    <source>
        <dbReference type="Pfam" id="PF25871"/>
    </source>
</evidence>
<reference evidence="4 5" key="1">
    <citation type="submission" date="2014-11" db="EMBL/GenBank/DDBJ databases">
        <authorList>
            <person name="Wibberg Daniel"/>
        </authorList>
    </citation>
    <scope>NUCLEOTIDE SEQUENCE [LARGE SCALE GENOMIC DNA]</scope>
    <source>
        <strain evidence="4">Rhizoctonia solani AG1-IB 7/3/14</strain>
    </source>
</reference>
<evidence type="ECO:0000256" key="1">
    <source>
        <dbReference type="SAM" id="MobiDB-lite"/>
    </source>
</evidence>
<dbReference type="Proteomes" id="UP000059188">
    <property type="component" value="Unassembled WGS sequence"/>
</dbReference>
<sequence length="156" mass="17694">MATSPHDTELALKHFLAFPFHQDSAFLEGLQLLLGQPIVETFQRGGPITPDLEQSLLGPKLFYYNRQHGTNLTPELVQEYTRTNHSQSPPPQPPTPDEDRQLSLAELTRLIESGQTHLIPHNYTIPDGVQTQAPEPSKIPIRKKPWERTDQEEQVS</sequence>
<dbReference type="InterPro" id="IPR058841">
    <property type="entry name" value="HTH_76"/>
</dbReference>